<name>U6GVA5_EIMAC</name>
<organism evidence="2 3">
    <name type="scientific">Eimeria acervulina</name>
    <name type="common">Coccidian parasite</name>
    <dbReference type="NCBI Taxonomy" id="5801"/>
    <lineage>
        <taxon>Eukaryota</taxon>
        <taxon>Sar</taxon>
        <taxon>Alveolata</taxon>
        <taxon>Apicomplexa</taxon>
        <taxon>Conoidasida</taxon>
        <taxon>Coccidia</taxon>
        <taxon>Eucoccidiorida</taxon>
        <taxon>Eimeriorina</taxon>
        <taxon>Eimeriidae</taxon>
        <taxon>Eimeria</taxon>
    </lineage>
</organism>
<reference evidence="2" key="2">
    <citation type="submission" date="2013-10" db="EMBL/GenBank/DDBJ databases">
        <authorList>
            <person name="Aslett M."/>
        </authorList>
    </citation>
    <scope>NUCLEOTIDE SEQUENCE</scope>
    <source>
        <strain evidence="2">Houghton</strain>
    </source>
</reference>
<sequence length="221" mass="23791">MFAPTLGAASAAAAAATAAAAAAAKANFSVFQAAAKCSTILGTGRIKHPHSSRSSNCSSRSSSSYNSSSSSTSSSSRIGRLALSTSVCTPQVWSYGVPPLGCSSSSSASSSSSSTSSSSSSSSSFGLWQQLQQLRFSKHPLKLKTLDLQHPHVPAPEHLPPPRYAAARLSGLQQFVPVNCYREMHQQPHQQQQQQQQQQHHNHYHHQHHHQQQQQQQQLQQ</sequence>
<protein>
    <submittedName>
        <fullName evidence="2">Uncharacterized protein</fullName>
    </submittedName>
</protein>
<evidence type="ECO:0000313" key="2">
    <source>
        <dbReference type="EMBL" id="CDI83223.1"/>
    </source>
</evidence>
<dbReference type="RefSeq" id="XP_013247628.1">
    <property type="nucleotide sequence ID" value="XM_013392174.1"/>
</dbReference>
<evidence type="ECO:0000313" key="3">
    <source>
        <dbReference type="Proteomes" id="UP000018050"/>
    </source>
</evidence>
<feature type="region of interest" description="Disordered" evidence="1">
    <location>
        <begin position="45"/>
        <end position="75"/>
    </location>
</feature>
<feature type="compositionally biased region" description="Basic residues" evidence="1">
    <location>
        <begin position="200"/>
        <end position="211"/>
    </location>
</feature>
<gene>
    <name evidence="2" type="ORF">EAH_00034500</name>
</gene>
<keyword evidence="3" id="KW-1185">Reference proteome</keyword>
<evidence type="ECO:0000256" key="1">
    <source>
        <dbReference type="SAM" id="MobiDB-lite"/>
    </source>
</evidence>
<dbReference type="GeneID" id="25271520"/>
<proteinExistence type="predicted"/>
<dbReference type="VEuPathDB" id="ToxoDB:EAH_00034500"/>
<accession>U6GVA5</accession>
<dbReference type="Proteomes" id="UP000018050">
    <property type="component" value="Unassembled WGS sequence"/>
</dbReference>
<dbReference type="EMBL" id="HG673381">
    <property type="protein sequence ID" value="CDI83223.1"/>
    <property type="molecule type" value="Genomic_DNA"/>
</dbReference>
<reference evidence="2" key="1">
    <citation type="submission" date="2013-10" db="EMBL/GenBank/DDBJ databases">
        <title>Genomic analysis of the causative agents of coccidiosis in chickens.</title>
        <authorList>
            <person name="Reid A.J."/>
            <person name="Blake D."/>
            <person name="Billington K."/>
            <person name="Browne H."/>
            <person name="Dunn M."/>
            <person name="Hung S."/>
            <person name="Kawahara F."/>
            <person name="Miranda-Saavedra D."/>
            <person name="Mourier T."/>
            <person name="Nagra H."/>
            <person name="Otto T.D."/>
            <person name="Rawlings N."/>
            <person name="Sanchez A."/>
            <person name="Sanders M."/>
            <person name="Subramaniam C."/>
            <person name="Tay Y."/>
            <person name="Dear P."/>
            <person name="Doerig C."/>
            <person name="Gruber A."/>
            <person name="Parkinson J."/>
            <person name="Shirley M."/>
            <person name="Wan K.L."/>
            <person name="Berriman M."/>
            <person name="Tomley F."/>
            <person name="Pain A."/>
        </authorList>
    </citation>
    <scope>NUCLEOTIDE SEQUENCE</scope>
    <source>
        <strain evidence="2">Houghton</strain>
    </source>
</reference>
<dbReference type="AlphaFoldDB" id="U6GVA5"/>
<feature type="region of interest" description="Disordered" evidence="1">
    <location>
        <begin position="184"/>
        <end position="221"/>
    </location>
</feature>
<feature type="compositionally biased region" description="Low complexity" evidence="1">
    <location>
        <begin position="52"/>
        <end position="75"/>
    </location>
</feature>
<feature type="compositionally biased region" description="Low complexity" evidence="1">
    <location>
        <begin position="187"/>
        <end position="199"/>
    </location>
</feature>
<feature type="compositionally biased region" description="Low complexity" evidence="1">
    <location>
        <begin position="212"/>
        <end position="221"/>
    </location>
</feature>